<organism evidence="1">
    <name type="scientific">marine sediment metagenome</name>
    <dbReference type="NCBI Taxonomy" id="412755"/>
    <lineage>
        <taxon>unclassified sequences</taxon>
        <taxon>metagenomes</taxon>
        <taxon>ecological metagenomes</taxon>
    </lineage>
</organism>
<evidence type="ECO:0000313" key="1">
    <source>
        <dbReference type="EMBL" id="GAJ06292.1"/>
    </source>
</evidence>
<dbReference type="InterPro" id="IPR014721">
    <property type="entry name" value="Ribsml_uS5_D2-typ_fold_subgr"/>
</dbReference>
<protein>
    <recommendedName>
        <fullName evidence="2">GHMP kinase N-terminal domain-containing protein</fullName>
    </recommendedName>
</protein>
<evidence type="ECO:0008006" key="2">
    <source>
        <dbReference type="Google" id="ProtNLM"/>
    </source>
</evidence>
<comment type="caution">
    <text evidence="1">The sequence shown here is derived from an EMBL/GenBank/DDBJ whole genome shotgun (WGS) entry which is preliminary data.</text>
</comment>
<dbReference type="InterPro" id="IPR020568">
    <property type="entry name" value="Ribosomal_Su5_D2-typ_SF"/>
</dbReference>
<accession>X1URP6</accession>
<reference evidence="1" key="1">
    <citation type="journal article" date="2014" name="Front. Microbiol.">
        <title>High frequency of phylogenetically diverse reductive dehalogenase-homologous genes in deep subseafloor sedimentary metagenomes.</title>
        <authorList>
            <person name="Kawai M."/>
            <person name="Futagami T."/>
            <person name="Toyoda A."/>
            <person name="Takaki Y."/>
            <person name="Nishi S."/>
            <person name="Hori S."/>
            <person name="Arai W."/>
            <person name="Tsubouchi T."/>
            <person name="Morono Y."/>
            <person name="Uchiyama I."/>
            <person name="Ito T."/>
            <person name="Fujiyama A."/>
            <person name="Inagaki F."/>
            <person name="Takami H."/>
        </authorList>
    </citation>
    <scope>NUCLEOTIDE SEQUENCE</scope>
    <source>
        <strain evidence="1">Expedition CK06-06</strain>
    </source>
</reference>
<dbReference type="AlphaFoldDB" id="X1URP6"/>
<sequence>MELTKEGQAALDIILKAAKDNGIDVKGGKVRRTSSRFCLGVEHGDYNGTELFGVGTDRFIWLAYKPNGTKKVRLFSGNFPGDGVIEFELGNVPEPKSAEVAETWGRFPYGIDYILRREGYELSQGIDGVLYGNIPGGGMSRSASLCNNLILSLFDANGIEV</sequence>
<gene>
    <name evidence="1" type="ORF">S12H4_46910</name>
</gene>
<name>X1URP6_9ZZZZ</name>
<proteinExistence type="predicted"/>
<dbReference type="EMBL" id="BARW01029146">
    <property type="protein sequence ID" value="GAJ06292.1"/>
    <property type="molecule type" value="Genomic_DNA"/>
</dbReference>
<dbReference type="SUPFAM" id="SSF54211">
    <property type="entry name" value="Ribosomal protein S5 domain 2-like"/>
    <property type="match status" value="1"/>
</dbReference>
<feature type="non-terminal residue" evidence="1">
    <location>
        <position position="161"/>
    </location>
</feature>
<dbReference type="Gene3D" id="3.30.230.10">
    <property type="match status" value="1"/>
</dbReference>